<proteinExistence type="predicted"/>
<evidence type="ECO:0000259" key="1">
    <source>
        <dbReference type="Pfam" id="PF09383"/>
    </source>
</evidence>
<reference evidence="2 3" key="1">
    <citation type="submission" date="2023-11" db="EMBL/GenBank/DDBJ databases">
        <title>First isolation, identification, and characterization of non-pathogenic Epilithonimonas ginsengisoli isolated from diseased farmed rainbow trout (Oncorhynchus mykiss) in Chile.</title>
        <authorList>
            <person name="Miranda C.D."/>
            <person name="Irgang R."/>
            <person name="Concha C."/>
            <person name="Rojas R."/>
            <person name="Avendano R."/>
        </authorList>
    </citation>
    <scope>NUCLEOTIDE SEQUENCE [LARGE SCALE GENOMIC DNA]</scope>
    <source>
        <strain evidence="2 3">FP99</strain>
    </source>
</reference>
<dbReference type="RefSeq" id="WP_063968333.1">
    <property type="nucleotide sequence ID" value="NZ_JAMXLT020000011.1"/>
</dbReference>
<protein>
    <submittedName>
        <fullName evidence="2">NIL domain-containing protein</fullName>
    </submittedName>
</protein>
<dbReference type="InterPro" id="IPR045865">
    <property type="entry name" value="ACT-like_dom_sf"/>
</dbReference>
<accession>A0ABU4JGG0</accession>
<dbReference type="Pfam" id="PF09383">
    <property type="entry name" value="NIL"/>
    <property type="match status" value="1"/>
</dbReference>
<feature type="domain" description="NIL" evidence="1">
    <location>
        <begin position="21"/>
        <end position="85"/>
    </location>
</feature>
<gene>
    <name evidence="2" type="ORF">NG800_007600</name>
</gene>
<keyword evidence="3" id="KW-1185">Reference proteome</keyword>
<evidence type="ECO:0000313" key="2">
    <source>
        <dbReference type="EMBL" id="MDW8548771.1"/>
    </source>
</evidence>
<dbReference type="SUPFAM" id="SSF55021">
    <property type="entry name" value="ACT-like"/>
    <property type="match status" value="1"/>
</dbReference>
<evidence type="ECO:0000313" key="3">
    <source>
        <dbReference type="Proteomes" id="UP001204439"/>
    </source>
</evidence>
<dbReference type="InterPro" id="IPR018449">
    <property type="entry name" value="NIL_domain"/>
</dbReference>
<sequence>MIYPQETQKGGFFHKPAKEIILEIELNGKIRFDILLYTIYNHYKVSYKIVNAHIEYLNGNNFGNVKLLLNITDDEIDKIENYLGEYKLMSCKIPVLQQTKEAS</sequence>
<organism evidence="2 3">
    <name type="scientific">Epilithonimonas ginsengisoli</name>
    <dbReference type="NCBI Taxonomy" id="1245592"/>
    <lineage>
        <taxon>Bacteria</taxon>
        <taxon>Pseudomonadati</taxon>
        <taxon>Bacteroidota</taxon>
        <taxon>Flavobacteriia</taxon>
        <taxon>Flavobacteriales</taxon>
        <taxon>Weeksellaceae</taxon>
        <taxon>Chryseobacterium group</taxon>
        <taxon>Epilithonimonas</taxon>
    </lineage>
</organism>
<comment type="caution">
    <text evidence="2">The sequence shown here is derived from an EMBL/GenBank/DDBJ whole genome shotgun (WGS) entry which is preliminary data.</text>
</comment>
<name>A0ABU4JGG0_9FLAO</name>
<dbReference type="Gene3D" id="3.30.70.260">
    <property type="match status" value="1"/>
</dbReference>
<dbReference type="Proteomes" id="UP001204439">
    <property type="component" value="Unassembled WGS sequence"/>
</dbReference>
<dbReference type="EMBL" id="JAMXLT020000011">
    <property type="protein sequence ID" value="MDW8548771.1"/>
    <property type="molecule type" value="Genomic_DNA"/>
</dbReference>